<accession>A0ABR4YHU8</accession>
<keyword evidence="3" id="KW-1185">Reference proteome</keyword>
<feature type="domain" description="BACON" evidence="1">
    <location>
        <begin position="51"/>
        <end position="102"/>
    </location>
</feature>
<dbReference type="InterPro" id="IPR011048">
    <property type="entry name" value="Haem_d1_sf"/>
</dbReference>
<organism evidence="2 3">
    <name type="scientific">Alistipes inops</name>
    <dbReference type="NCBI Taxonomy" id="1501391"/>
    <lineage>
        <taxon>Bacteria</taxon>
        <taxon>Pseudomonadati</taxon>
        <taxon>Bacteroidota</taxon>
        <taxon>Bacteroidia</taxon>
        <taxon>Bacteroidales</taxon>
        <taxon>Rikenellaceae</taxon>
        <taxon>Alistipes</taxon>
    </lineage>
</organism>
<dbReference type="InterPro" id="IPR013783">
    <property type="entry name" value="Ig-like_fold"/>
</dbReference>
<dbReference type="SUPFAM" id="SSF51004">
    <property type="entry name" value="C-terminal (heme d1) domain of cytochrome cd1-nitrite reductase"/>
    <property type="match status" value="1"/>
</dbReference>
<proteinExistence type="predicted"/>
<gene>
    <name evidence="2" type="ORF">LG35_07420</name>
</gene>
<dbReference type="CDD" id="cd14948">
    <property type="entry name" value="BACON"/>
    <property type="match status" value="1"/>
</dbReference>
<reference evidence="2 3" key="1">
    <citation type="submission" date="2014-09" db="EMBL/GenBank/DDBJ databases">
        <title>Alistipes sp. 627, sp. nov., a novel member of the family Rikenellaceae isolated from human faeces.</title>
        <authorList>
            <person name="Shkoporov A.N."/>
            <person name="Chaplin A.V."/>
            <person name="Motuzova O.V."/>
            <person name="Kafarskaia L.I."/>
            <person name="Khokhlova E.V."/>
            <person name="Efimov B.A."/>
        </authorList>
    </citation>
    <scope>NUCLEOTIDE SEQUENCE [LARGE SCALE GENOMIC DNA]</scope>
    <source>
        <strain evidence="2 3">627</strain>
    </source>
</reference>
<evidence type="ECO:0000313" key="3">
    <source>
        <dbReference type="Proteomes" id="UP000030889"/>
    </source>
</evidence>
<dbReference type="Proteomes" id="UP000030889">
    <property type="component" value="Unassembled WGS sequence"/>
</dbReference>
<dbReference type="Pfam" id="PF13004">
    <property type="entry name" value="BACON"/>
    <property type="match status" value="1"/>
</dbReference>
<evidence type="ECO:0000259" key="1">
    <source>
        <dbReference type="Pfam" id="PF13004"/>
    </source>
</evidence>
<comment type="caution">
    <text evidence="2">The sequence shown here is derived from an EMBL/GenBank/DDBJ whole genome shotgun (WGS) entry which is preliminary data.</text>
</comment>
<dbReference type="Gene3D" id="2.60.40.10">
    <property type="entry name" value="Immunoglobulins"/>
    <property type="match status" value="1"/>
</dbReference>
<dbReference type="EMBL" id="JRGF01000008">
    <property type="protein sequence ID" value="KHE41830.1"/>
    <property type="molecule type" value="Genomic_DNA"/>
</dbReference>
<name>A0ABR4YHU8_9BACT</name>
<evidence type="ECO:0000313" key="2">
    <source>
        <dbReference type="EMBL" id="KHE41830.1"/>
    </source>
</evidence>
<protein>
    <recommendedName>
        <fullName evidence="1">BACON domain-containing protein</fullName>
    </recommendedName>
</protein>
<sequence length="480" mass="52220">MLPVAAALALSGCTTGSEEADEHYIKLSDAVCTFTEDGGEAQIIEVRANPEWSFESGASWLKVSAGEGSTLEVSVDPNADGERNAEITLQAGEATASIRVYQLGARGLSARYRLLEQLNSAVMSPSGRYVGGFYTDVLGENGFQYTAVVIDLETDKWHEFGPYPETLFGFTEAEVVTDQGVLYISDSTNGGCVAFDLDGTYTVPKSIAGYGPLVMQSSSVDGSVMVGYTEGTPYGCMYGPVKVVDGEVKPLPLPEEGNFRNEEWWAGILARGMSADGSVVYGTSWENYDYGMAYWDKDGNVDWVGSDLRTVTTVQRPNPLDGTLYDYNIVNGMICWANQTQISPNGTWIAGTYRTEEYDKENDEVLQANYPAFFNTETKTTTVFDEYAGCVAMGVTDDGLGLIGIQGMGVNSGFIVDLASKTKVDDMLPWIRSEFGIIISEGAIHYLTPDRQKVFGAKLRYEQNGAVTTLYWYVAPALNN</sequence>
<dbReference type="InterPro" id="IPR024361">
    <property type="entry name" value="BACON"/>
</dbReference>